<evidence type="ECO:0000313" key="1">
    <source>
        <dbReference type="EMBL" id="OWZ19190.1"/>
    </source>
</evidence>
<sequence>MGAHRSGLLQAGLTSFVDLEDSLATVTPPSKGSSSVRMDPKLQFARLPKSYCGFVVSFDGSSKTEKYGGYGSWSWIV</sequence>
<evidence type="ECO:0000313" key="2">
    <source>
        <dbReference type="Proteomes" id="UP000198211"/>
    </source>
</evidence>
<reference evidence="2" key="1">
    <citation type="submission" date="2017-03" db="EMBL/GenBank/DDBJ databases">
        <title>Phytopthora megakarya and P. palmivora, two closely related causual agents of cacao black pod achieved similar genome size and gene model numbers by different mechanisms.</title>
        <authorList>
            <person name="Ali S."/>
            <person name="Shao J."/>
            <person name="Larry D.J."/>
            <person name="Kronmiller B."/>
            <person name="Shen D."/>
            <person name="Strem M.D."/>
            <person name="Melnick R.L."/>
            <person name="Guiltinan M.J."/>
            <person name="Tyler B.M."/>
            <person name="Meinhardt L.W."/>
            <person name="Bailey B.A."/>
        </authorList>
    </citation>
    <scope>NUCLEOTIDE SEQUENCE [LARGE SCALE GENOMIC DNA]</scope>
    <source>
        <strain evidence="2">zdho120</strain>
    </source>
</reference>
<dbReference type="Proteomes" id="UP000198211">
    <property type="component" value="Unassembled WGS sequence"/>
</dbReference>
<organism evidence="1 2">
    <name type="scientific">Phytophthora megakarya</name>
    <dbReference type="NCBI Taxonomy" id="4795"/>
    <lineage>
        <taxon>Eukaryota</taxon>
        <taxon>Sar</taxon>
        <taxon>Stramenopiles</taxon>
        <taxon>Oomycota</taxon>
        <taxon>Peronosporomycetes</taxon>
        <taxon>Peronosporales</taxon>
        <taxon>Peronosporaceae</taxon>
        <taxon>Phytophthora</taxon>
    </lineage>
</organism>
<gene>
    <name evidence="1" type="ORF">PHMEG_0006596</name>
</gene>
<protein>
    <submittedName>
        <fullName evidence="1">Uncharacterized protein</fullName>
    </submittedName>
</protein>
<comment type="caution">
    <text evidence="1">The sequence shown here is derived from an EMBL/GenBank/DDBJ whole genome shotgun (WGS) entry which is preliminary data.</text>
</comment>
<proteinExistence type="predicted"/>
<dbReference type="OrthoDB" id="126184at2759"/>
<dbReference type="AlphaFoldDB" id="A0A225WQK7"/>
<dbReference type="EMBL" id="NBNE01000475">
    <property type="protein sequence ID" value="OWZ19190.1"/>
    <property type="molecule type" value="Genomic_DNA"/>
</dbReference>
<name>A0A225WQK7_9STRA</name>
<keyword evidence="2" id="KW-1185">Reference proteome</keyword>
<accession>A0A225WQK7</accession>